<keyword evidence="2" id="KW-1185">Reference proteome</keyword>
<evidence type="ECO:0000313" key="1">
    <source>
        <dbReference type="EMBL" id="GEP56040.1"/>
    </source>
</evidence>
<evidence type="ECO:0008006" key="3">
    <source>
        <dbReference type="Google" id="ProtNLM"/>
    </source>
</evidence>
<proteinExistence type="predicted"/>
<name>A0A512NAS1_9HYPH</name>
<accession>A0A512NAS1</accession>
<organism evidence="1 2">
    <name type="scientific">Reyranella soli</name>
    <dbReference type="NCBI Taxonomy" id="1230389"/>
    <lineage>
        <taxon>Bacteria</taxon>
        <taxon>Pseudomonadati</taxon>
        <taxon>Pseudomonadota</taxon>
        <taxon>Alphaproteobacteria</taxon>
        <taxon>Hyphomicrobiales</taxon>
        <taxon>Reyranellaceae</taxon>
        <taxon>Reyranella</taxon>
    </lineage>
</organism>
<protein>
    <recommendedName>
        <fullName evidence="3">Lipoprotein</fullName>
    </recommendedName>
</protein>
<dbReference type="OrthoDB" id="7375477at2"/>
<dbReference type="RefSeq" id="WP_147150121.1">
    <property type="nucleotide sequence ID" value="NZ_BKAJ01000053.1"/>
</dbReference>
<evidence type="ECO:0000313" key="2">
    <source>
        <dbReference type="Proteomes" id="UP000321058"/>
    </source>
</evidence>
<gene>
    <name evidence="1" type="ORF">RSO01_32060</name>
</gene>
<dbReference type="EMBL" id="BKAJ01000053">
    <property type="protein sequence ID" value="GEP56040.1"/>
    <property type="molecule type" value="Genomic_DNA"/>
</dbReference>
<dbReference type="AlphaFoldDB" id="A0A512NAS1"/>
<comment type="caution">
    <text evidence="1">The sequence shown here is derived from an EMBL/GenBank/DDBJ whole genome shotgun (WGS) entry which is preliminary data.</text>
</comment>
<dbReference type="Proteomes" id="UP000321058">
    <property type="component" value="Unassembled WGS sequence"/>
</dbReference>
<sequence length="302" mass="31224">MRQPLTLLSVLALAACGGGTPVDTGPPPDIKLDQANKAGTQALSMDLPSVAVRQYKVALSRAYERDDAGAIGDVAYNLALAQMKAGDPKAAIATAREARAELARRRAAVPPELILVQSAASYRTGDLGAAASAAQEVIDSGAKDPDAVRRAWFIRGLVAADRSDAAGLAQAIAALMPPTKQADLEADRQELQGRAALLAGDSGGALSLLEQSASNRQQALDYRGMARALSLAGDAALRSGRAADAADLFLRAGRSALLQGDTATATPLLKRAEDLGKQTGQTSIVEEVVRLRRVAAAQPAKT</sequence>
<reference evidence="1 2" key="1">
    <citation type="submission" date="2019-07" db="EMBL/GenBank/DDBJ databases">
        <title>Whole genome shotgun sequence of Reyranella soli NBRC 108950.</title>
        <authorList>
            <person name="Hosoyama A."/>
            <person name="Uohara A."/>
            <person name="Ohji S."/>
            <person name="Ichikawa N."/>
        </authorList>
    </citation>
    <scope>NUCLEOTIDE SEQUENCE [LARGE SCALE GENOMIC DNA]</scope>
    <source>
        <strain evidence="1 2">NBRC 108950</strain>
    </source>
</reference>
<dbReference type="PROSITE" id="PS51257">
    <property type="entry name" value="PROKAR_LIPOPROTEIN"/>
    <property type="match status" value="1"/>
</dbReference>